<name>A0A1D1UWK1_RAMVA</name>
<protein>
    <submittedName>
        <fullName evidence="1">Uncharacterized protein</fullName>
    </submittedName>
</protein>
<evidence type="ECO:0000313" key="1">
    <source>
        <dbReference type="EMBL" id="GAU93861.1"/>
    </source>
</evidence>
<dbReference type="AlphaFoldDB" id="A0A1D1UWK1"/>
<evidence type="ECO:0000313" key="2">
    <source>
        <dbReference type="Proteomes" id="UP000186922"/>
    </source>
</evidence>
<comment type="caution">
    <text evidence="1">The sequence shown here is derived from an EMBL/GenBank/DDBJ whole genome shotgun (WGS) entry which is preliminary data.</text>
</comment>
<dbReference type="OrthoDB" id="6514900at2759"/>
<dbReference type="Proteomes" id="UP000186922">
    <property type="component" value="Unassembled WGS sequence"/>
</dbReference>
<sequence length="109" mass="12158">MASSCRVQLFVGILPTSFKMPPCTRILVFSLLITCLVQTIFARPLSPNSTQELELMRVRRSGISDQRLAELEAIIAMSRARRIQHAGHHGKLHSTASYGYGMFNPEEIG</sequence>
<accession>A0A1D1UWK1</accession>
<dbReference type="EMBL" id="BDGG01000002">
    <property type="protein sequence ID" value="GAU93861.1"/>
    <property type="molecule type" value="Genomic_DNA"/>
</dbReference>
<keyword evidence="2" id="KW-1185">Reference proteome</keyword>
<organism evidence="1 2">
    <name type="scientific">Ramazzottius varieornatus</name>
    <name type="common">Water bear</name>
    <name type="synonym">Tardigrade</name>
    <dbReference type="NCBI Taxonomy" id="947166"/>
    <lineage>
        <taxon>Eukaryota</taxon>
        <taxon>Metazoa</taxon>
        <taxon>Ecdysozoa</taxon>
        <taxon>Tardigrada</taxon>
        <taxon>Eutardigrada</taxon>
        <taxon>Parachela</taxon>
        <taxon>Hypsibioidea</taxon>
        <taxon>Ramazzottiidae</taxon>
        <taxon>Ramazzottius</taxon>
    </lineage>
</organism>
<proteinExistence type="predicted"/>
<gene>
    <name evidence="1" type="primary">RvY_05729-1</name>
    <name evidence="1" type="synonym">RvY_05729.1</name>
    <name evidence="1" type="ORF">RvY_05729</name>
</gene>
<reference evidence="1 2" key="1">
    <citation type="journal article" date="2016" name="Nat. Commun.">
        <title>Extremotolerant tardigrade genome and improved radiotolerance of human cultured cells by tardigrade-unique protein.</title>
        <authorList>
            <person name="Hashimoto T."/>
            <person name="Horikawa D.D."/>
            <person name="Saito Y."/>
            <person name="Kuwahara H."/>
            <person name="Kozuka-Hata H."/>
            <person name="Shin-I T."/>
            <person name="Minakuchi Y."/>
            <person name="Ohishi K."/>
            <person name="Motoyama A."/>
            <person name="Aizu T."/>
            <person name="Enomoto A."/>
            <person name="Kondo K."/>
            <person name="Tanaka S."/>
            <person name="Hara Y."/>
            <person name="Koshikawa S."/>
            <person name="Sagara H."/>
            <person name="Miura T."/>
            <person name="Yokobori S."/>
            <person name="Miyagawa K."/>
            <person name="Suzuki Y."/>
            <person name="Kubo T."/>
            <person name="Oyama M."/>
            <person name="Kohara Y."/>
            <person name="Fujiyama A."/>
            <person name="Arakawa K."/>
            <person name="Katayama T."/>
            <person name="Toyoda A."/>
            <person name="Kunieda T."/>
        </authorList>
    </citation>
    <scope>NUCLEOTIDE SEQUENCE [LARGE SCALE GENOMIC DNA]</scope>
    <source>
        <strain evidence="1 2">YOKOZUNA-1</strain>
    </source>
</reference>